<proteinExistence type="predicted"/>
<dbReference type="Proteomes" id="UP001359485">
    <property type="component" value="Unassembled WGS sequence"/>
</dbReference>
<evidence type="ECO:0000313" key="1">
    <source>
        <dbReference type="EMBL" id="KAK6627714.1"/>
    </source>
</evidence>
<accession>A0ABR1AUV9</accession>
<gene>
    <name evidence="1" type="ORF">RUM44_010193</name>
</gene>
<keyword evidence="2" id="KW-1185">Reference proteome</keyword>
<sequence length="113" mass="13414">MAEILEKSDRRTWNNWNKLLSVLEPDVPFFFFLFNSTESERNFCGGRMSLASAGAEKWLLFREDFSLNLSFANILCNNPFVFEEETKNKNMKIEKKTHYTVPPSIYREQLHLR</sequence>
<dbReference type="EMBL" id="JAWJWF010000045">
    <property type="protein sequence ID" value="KAK6627714.1"/>
    <property type="molecule type" value="Genomic_DNA"/>
</dbReference>
<comment type="caution">
    <text evidence="1">The sequence shown here is derived from an EMBL/GenBank/DDBJ whole genome shotgun (WGS) entry which is preliminary data.</text>
</comment>
<evidence type="ECO:0000313" key="2">
    <source>
        <dbReference type="Proteomes" id="UP001359485"/>
    </source>
</evidence>
<protein>
    <submittedName>
        <fullName evidence="1">Uncharacterized protein</fullName>
    </submittedName>
</protein>
<reference evidence="1 2" key="1">
    <citation type="submission" date="2023-09" db="EMBL/GenBank/DDBJ databases">
        <title>Genomes of two closely related lineages of the louse Polyplax serrata with different host specificities.</title>
        <authorList>
            <person name="Martinu J."/>
            <person name="Tarabai H."/>
            <person name="Stefka J."/>
            <person name="Hypsa V."/>
        </authorList>
    </citation>
    <scope>NUCLEOTIDE SEQUENCE [LARGE SCALE GENOMIC DNA]</scope>
    <source>
        <strain evidence="1">98ZLc_SE</strain>
    </source>
</reference>
<organism evidence="1 2">
    <name type="scientific">Polyplax serrata</name>
    <name type="common">Common mouse louse</name>
    <dbReference type="NCBI Taxonomy" id="468196"/>
    <lineage>
        <taxon>Eukaryota</taxon>
        <taxon>Metazoa</taxon>
        <taxon>Ecdysozoa</taxon>
        <taxon>Arthropoda</taxon>
        <taxon>Hexapoda</taxon>
        <taxon>Insecta</taxon>
        <taxon>Pterygota</taxon>
        <taxon>Neoptera</taxon>
        <taxon>Paraneoptera</taxon>
        <taxon>Psocodea</taxon>
        <taxon>Troctomorpha</taxon>
        <taxon>Phthiraptera</taxon>
        <taxon>Anoplura</taxon>
        <taxon>Polyplacidae</taxon>
        <taxon>Polyplax</taxon>
    </lineage>
</organism>
<name>A0ABR1AUV9_POLSC</name>